<protein>
    <submittedName>
        <fullName evidence="1">Uncharacterized protein</fullName>
    </submittedName>
</protein>
<reference evidence="1 2" key="1">
    <citation type="submission" date="2016-09" db="EMBL/GenBank/DDBJ databases">
        <authorList>
            <person name="Doonan J."/>
            <person name="Pachebat J.A."/>
            <person name="Golyshin P.N."/>
            <person name="Denman S."/>
            <person name="Mcdonald J.E."/>
        </authorList>
    </citation>
    <scope>NUCLEOTIDE SEQUENCE [LARGE SCALE GENOMIC DNA]</scope>
    <source>
        <strain evidence="1 2">NCPPB 3934</strain>
    </source>
</reference>
<sequence>MKFYQFPPYGVNGSAVSVCLERITHYYRINYNGNSGTVLVLDTGKEVSTSMREGDVRKLLEE</sequence>
<dbReference type="OrthoDB" id="6445544at2"/>
<organism evidence="1 2">
    <name type="scientific">Brenneria alni</name>
    <dbReference type="NCBI Taxonomy" id="71656"/>
    <lineage>
        <taxon>Bacteria</taxon>
        <taxon>Pseudomonadati</taxon>
        <taxon>Pseudomonadota</taxon>
        <taxon>Gammaproteobacteria</taxon>
        <taxon>Enterobacterales</taxon>
        <taxon>Pectobacteriaceae</taxon>
        <taxon>Brenneria</taxon>
    </lineage>
</organism>
<proteinExistence type="predicted"/>
<dbReference type="AlphaFoldDB" id="A0A421DNP7"/>
<evidence type="ECO:0000313" key="1">
    <source>
        <dbReference type="EMBL" id="RLM23673.1"/>
    </source>
</evidence>
<dbReference type="RefSeq" id="WP_121575093.1">
    <property type="nucleotide sequence ID" value="NZ_MJLZ01000020.1"/>
</dbReference>
<name>A0A421DNP7_9GAMM</name>
<gene>
    <name evidence="1" type="ORF">BIY29_10255</name>
</gene>
<comment type="caution">
    <text evidence="1">The sequence shown here is derived from an EMBL/GenBank/DDBJ whole genome shotgun (WGS) entry which is preliminary data.</text>
</comment>
<evidence type="ECO:0000313" key="2">
    <source>
        <dbReference type="Proteomes" id="UP000285648"/>
    </source>
</evidence>
<dbReference type="Proteomes" id="UP000285648">
    <property type="component" value="Unassembled WGS sequence"/>
</dbReference>
<accession>A0A421DNP7</accession>
<keyword evidence="2" id="KW-1185">Reference proteome</keyword>
<dbReference type="EMBL" id="MJLZ01000020">
    <property type="protein sequence ID" value="RLM23673.1"/>
    <property type="molecule type" value="Genomic_DNA"/>
</dbReference>